<name>A0ABS3J4L7_9HYPH</name>
<feature type="transmembrane region" description="Helical" evidence="1">
    <location>
        <begin position="65"/>
        <end position="84"/>
    </location>
</feature>
<reference evidence="3 4" key="1">
    <citation type="submission" date="2021-03" db="EMBL/GenBank/DDBJ databases">
        <title>Whole genome sequence of Jiella sp. MQZ13P-4.</title>
        <authorList>
            <person name="Tuo L."/>
        </authorList>
    </citation>
    <scope>NUCLEOTIDE SEQUENCE [LARGE SCALE GENOMIC DNA]</scope>
    <source>
        <strain evidence="3 4">MQZ13P-4</strain>
    </source>
</reference>
<dbReference type="Proteomes" id="UP000664288">
    <property type="component" value="Unassembled WGS sequence"/>
</dbReference>
<proteinExistence type="predicted"/>
<dbReference type="InterPro" id="IPR036465">
    <property type="entry name" value="vWFA_dom_sf"/>
</dbReference>
<protein>
    <submittedName>
        <fullName evidence="3">VWA domain-containing protein</fullName>
    </submittedName>
</protein>
<dbReference type="InterPro" id="IPR050768">
    <property type="entry name" value="UPF0353/GerABKA_families"/>
</dbReference>
<sequence length="309" mass="32103">MTAALGSLVLLRPLWLLAIPALAILAFLALRRARGLGAWESAIDPVLMQALERFGRVVPGRGRRLLIPVAVAALVALALTGPAHRIADPETFRNLDGIVVAVDLSRSIVESDGLADAQAATQLVLQRAGGRPVAMIVYAGEAYVASAFTEDAAALSPLVAVLDGTVVPNPGSRTDRALALAARMFQEANVLKGDVVLVTDGDNLSPAAFDTARDLGGRGIHVDAYLVRPATKNGDAPPPDADGLKRLVAAGDGSFGVAEDPFALAETIAGRAASDLARGDTAALFFADFGRYLLALALFPALLLFRKAT</sequence>
<accession>A0ABS3J4L7</accession>
<feature type="domain" description="VWFA" evidence="2">
    <location>
        <begin position="94"/>
        <end position="269"/>
    </location>
</feature>
<evidence type="ECO:0000256" key="1">
    <source>
        <dbReference type="SAM" id="Phobius"/>
    </source>
</evidence>
<evidence type="ECO:0000313" key="3">
    <source>
        <dbReference type="EMBL" id="MBO0904602.1"/>
    </source>
</evidence>
<keyword evidence="4" id="KW-1185">Reference proteome</keyword>
<evidence type="ECO:0000259" key="2">
    <source>
        <dbReference type="SMART" id="SM00327"/>
    </source>
</evidence>
<keyword evidence="1" id="KW-0472">Membrane</keyword>
<organism evidence="3 4">
    <name type="scientific">Jiella sonneratiae</name>
    <dbReference type="NCBI Taxonomy" id="2816856"/>
    <lineage>
        <taxon>Bacteria</taxon>
        <taxon>Pseudomonadati</taxon>
        <taxon>Pseudomonadota</taxon>
        <taxon>Alphaproteobacteria</taxon>
        <taxon>Hyphomicrobiales</taxon>
        <taxon>Aurantimonadaceae</taxon>
        <taxon>Jiella</taxon>
    </lineage>
</organism>
<gene>
    <name evidence="3" type="ORF">J1C47_13215</name>
</gene>
<feature type="transmembrane region" description="Helical" evidence="1">
    <location>
        <begin position="12"/>
        <end position="30"/>
    </location>
</feature>
<dbReference type="SUPFAM" id="SSF53300">
    <property type="entry name" value="vWA-like"/>
    <property type="match status" value="1"/>
</dbReference>
<keyword evidence="1" id="KW-0812">Transmembrane</keyword>
<comment type="caution">
    <text evidence="3">The sequence shown here is derived from an EMBL/GenBank/DDBJ whole genome shotgun (WGS) entry which is preliminary data.</text>
</comment>
<dbReference type="PANTHER" id="PTHR22550:SF14">
    <property type="entry name" value="VWFA DOMAIN-CONTAINING PROTEIN"/>
    <property type="match status" value="1"/>
</dbReference>
<evidence type="ECO:0000313" key="4">
    <source>
        <dbReference type="Proteomes" id="UP000664288"/>
    </source>
</evidence>
<dbReference type="RefSeq" id="WP_207351245.1">
    <property type="nucleotide sequence ID" value="NZ_JAFMPY010000013.1"/>
</dbReference>
<dbReference type="Pfam" id="PF13519">
    <property type="entry name" value="VWA_2"/>
    <property type="match status" value="1"/>
</dbReference>
<dbReference type="SMART" id="SM00327">
    <property type="entry name" value="VWA"/>
    <property type="match status" value="1"/>
</dbReference>
<keyword evidence="1" id="KW-1133">Transmembrane helix</keyword>
<dbReference type="PANTHER" id="PTHR22550">
    <property type="entry name" value="SPORE GERMINATION PROTEIN"/>
    <property type="match status" value="1"/>
</dbReference>
<dbReference type="EMBL" id="JAFMPY010000013">
    <property type="protein sequence ID" value="MBO0904602.1"/>
    <property type="molecule type" value="Genomic_DNA"/>
</dbReference>
<dbReference type="InterPro" id="IPR002035">
    <property type="entry name" value="VWF_A"/>
</dbReference>
<feature type="transmembrane region" description="Helical" evidence="1">
    <location>
        <begin position="283"/>
        <end position="305"/>
    </location>
</feature>
<dbReference type="Gene3D" id="3.40.50.410">
    <property type="entry name" value="von Willebrand factor, type A domain"/>
    <property type="match status" value="1"/>
</dbReference>